<dbReference type="InterPro" id="IPR035931">
    <property type="entry name" value="YlxR-like_sf"/>
</dbReference>
<feature type="domain" description="YlxR" evidence="2">
    <location>
        <begin position="43"/>
        <end position="121"/>
    </location>
</feature>
<dbReference type="EMBL" id="LT840185">
    <property type="protein sequence ID" value="SMF61617.1"/>
    <property type="molecule type" value="Genomic_DNA"/>
</dbReference>
<dbReference type="PANTHER" id="PTHR34215">
    <property type="entry name" value="BLL0784 PROTEIN"/>
    <property type="match status" value="1"/>
</dbReference>
<feature type="region of interest" description="Disordered" evidence="1">
    <location>
        <begin position="243"/>
        <end position="268"/>
    </location>
</feature>
<feature type="compositionally biased region" description="Basic and acidic residues" evidence="1">
    <location>
        <begin position="258"/>
        <end position="268"/>
    </location>
</feature>
<sequence>MRKPPNERLTGQARTPAKAGGQDEADAASRFEPGRDGKHVPERKCILTGAHDARDNLIRLALAPDGTVAPDVRACAPGRGAWTGVDRAGLEAARAKGKLKGALARAFKAEVTVPDDLADLVEDALRQAALDRLGLEARAGTLLTGSEKIEAAARSGQVAALYHAADARPDGNAKLDQAWRVGGGERQGLVIPAQRAILSLALGRQNVVHIAIVDPAAAARTSRALDRWRAFIGLDAGLSAGADVPPGDRTAAFGGGENRTKDSNERDD</sequence>
<feature type="region of interest" description="Disordered" evidence="1">
    <location>
        <begin position="1"/>
        <end position="40"/>
    </location>
</feature>
<gene>
    <name evidence="3" type="ORF">SAMN06295910_0609</name>
</gene>
<dbReference type="STRING" id="941907.SAMN06295910_0609"/>
<evidence type="ECO:0000313" key="3">
    <source>
        <dbReference type="EMBL" id="SMF61617.1"/>
    </source>
</evidence>
<reference evidence="4" key="1">
    <citation type="submission" date="2017-04" db="EMBL/GenBank/DDBJ databases">
        <authorList>
            <person name="Varghese N."/>
            <person name="Submissions S."/>
        </authorList>
    </citation>
    <scope>NUCLEOTIDE SEQUENCE [LARGE SCALE GENOMIC DNA]</scope>
    <source>
        <strain evidence="4">Dd16</strain>
    </source>
</reference>
<dbReference type="SUPFAM" id="SSF55315">
    <property type="entry name" value="L30e-like"/>
    <property type="match status" value="1"/>
</dbReference>
<evidence type="ECO:0000313" key="4">
    <source>
        <dbReference type="Proteomes" id="UP000192934"/>
    </source>
</evidence>
<dbReference type="Proteomes" id="UP000192934">
    <property type="component" value="Chromosome I"/>
</dbReference>
<dbReference type="RefSeq" id="WP_425292406.1">
    <property type="nucleotide sequence ID" value="NZ_LT840185.1"/>
</dbReference>
<dbReference type="Gene3D" id="3.30.1330.30">
    <property type="match status" value="1"/>
</dbReference>
<evidence type="ECO:0000259" key="2">
    <source>
        <dbReference type="Pfam" id="PF04296"/>
    </source>
</evidence>
<dbReference type="AlphaFoldDB" id="A0A1X7G0V0"/>
<organism evidence="3 4">
    <name type="scientific">Allosphingosinicella indica</name>
    <dbReference type="NCBI Taxonomy" id="941907"/>
    <lineage>
        <taxon>Bacteria</taxon>
        <taxon>Pseudomonadati</taxon>
        <taxon>Pseudomonadota</taxon>
        <taxon>Alphaproteobacteria</taxon>
        <taxon>Sphingomonadales</taxon>
        <taxon>Sphingomonadaceae</taxon>
        <taxon>Allosphingosinicella</taxon>
    </lineage>
</organism>
<dbReference type="PANTHER" id="PTHR34215:SF1">
    <property type="entry name" value="YLXR DOMAIN-CONTAINING PROTEIN"/>
    <property type="match status" value="1"/>
</dbReference>
<protein>
    <recommendedName>
        <fullName evidence="2">YlxR domain-containing protein</fullName>
    </recommendedName>
</protein>
<proteinExistence type="predicted"/>
<accession>A0A1X7G0V0</accession>
<name>A0A1X7G0V0_9SPHN</name>
<dbReference type="Gene3D" id="3.30.1230.10">
    <property type="entry name" value="YlxR-like"/>
    <property type="match status" value="1"/>
</dbReference>
<dbReference type="InterPro" id="IPR007393">
    <property type="entry name" value="YlxR_dom"/>
</dbReference>
<dbReference type="InterPro" id="IPR029064">
    <property type="entry name" value="Ribosomal_eL30-like_sf"/>
</dbReference>
<dbReference type="Pfam" id="PF04296">
    <property type="entry name" value="YlxR"/>
    <property type="match status" value="1"/>
</dbReference>
<feature type="compositionally biased region" description="Basic and acidic residues" evidence="1">
    <location>
        <begin position="27"/>
        <end position="40"/>
    </location>
</feature>
<dbReference type="InterPro" id="IPR037465">
    <property type="entry name" value="YlxR"/>
</dbReference>
<keyword evidence="4" id="KW-1185">Reference proteome</keyword>
<evidence type="ECO:0000256" key="1">
    <source>
        <dbReference type="SAM" id="MobiDB-lite"/>
    </source>
</evidence>
<dbReference type="SUPFAM" id="SSF64376">
    <property type="entry name" value="YlxR-like"/>
    <property type="match status" value="1"/>
</dbReference>